<evidence type="ECO:0000313" key="1">
    <source>
        <dbReference type="EMBL" id="QFP96687.1"/>
    </source>
</evidence>
<keyword evidence="2" id="KW-1185">Reference proteome</keyword>
<dbReference type="Pfam" id="PF13455">
    <property type="entry name" value="MUG113"/>
    <property type="match status" value="1"/>
</dbReference>
<accession>A0A5P8DCH8</accession>
<dbReference type="Proteomes" id="UP000326737">
    <property type="component" value="Segment"/>
</dbReference>
<sequence length="213" mass="24500">MSTWTGGTSAGDPDSITDTVCYWKHCYAYTPKRFHDAGLNLCRDHALLAWSVVNGQLGDGMSVEQAPRISAVSTLTENEKRYGVRPLGWDGVFNMFAAEDRIDDPGVVYYIRTGGRIKIGHSINLERRLAQYPPDVEVLYVQSGGKDLERHEHTRFRIYLADGREWFQDRPEVVDLIAAMAASNHGWERHLPNEEWWRRRRRVDPEVVTRRIS</sequence>
<dbReference type="RefSeq" id="YP_010654855.1">
    <property type="nucleotide sequence ID" value="NC_070816.1"/>
</dbReference>
<organism evidence="1 2">
    <name type="scientific">Gordonia phage Denise</name>
    <dbReference type="NCBI Taxonomy" id="2652879"/>
    <lineage>
        <taxon>Viruses</taxon>
        <taxon>Duplodnaviria</taxon>
        <taxon>Heunggongvirae</taxon>
        <taxon>Uroviricota</taxon>
        <taxon>Caudoviricetes</taxon>
        <taxon>Denisevirus</taxon>
        <taxon>Denisevirus denise</taxon>
    </lineage>
</organism>
<dbReference type="KEGG" id="vg:77930707"/>
<dbReference type="EMBL" id="MN428053">
    <property type="protein sequence ID" value="QFP96687.1"/>
    <property type="molecule type" value="Genomic_DNA"/>
</dbReference>
<proteinExistence type="predicted"/>
<gene>
    <name evidence="1" type="primary">72</name>
    <name evidence="1" type="ORF">SEA_DENISE_72</name>
</gene>
<protein>
    <submittedName>
        <fullName evidence="1">Uncharacterized protein</fullName>
    </submittedName>
</protein>
<reference evidence="1 2" key="1">
    <citation type="submission" date="2019-09" db="EMBL/GenBank/DDBJ databases">
        <authorList>
            <person name="Silva M.P."/>
            <person name="Gonzalez K."/>
            <person name="Koka A.K."/>
            <person name="Cabrera L."/>
            <person name="Cambron D.A."/>
            <person name="Diaz-Ariza A.M."/>
            <person name="Escobar S.L."/>
            <person name="Gali A.E."/>
            <person name="Garcia A."/>
            <person name="Gonzalez K.S."/>
            <person name="Mejia V.A."/>
            <person name="Morales N.J."/>
            <person name="Puente P.E."/>
            <person name="Ramos S.M."/>
            <person name="Rivera A.M."/>
            <person name="Ruas A.M."/>
            <person name="Ruiz E.O."/>
            <person name="Rustin G.O."/>
            <person name="Santana P.N."/>
            <person name="Alonso A."/>
            <person name="Arias E."/>
            <person name="Boaretto D."/>
            <person name="Casey G.B."/>
            <person name="Fernandez S.D."/>
            <person name="Flores B.C."/>
            <person name="Gonzalez C.A."/>
            <person name="Hernandez L.A."/>
            <person name="Lormand T.I."/>
            <person name="Oro J.D."/>
            <person name="Pineiro L."/>
            <person name="Quintana A.E."/>
            <person name="Solorzano G.E."/>
            <person name="Waikel P.A."/>
            <person name="Dougan K.E."/>
            <person name="Rodriguez-Lanetty M."/>
            <person name="Ball S.L."/>
            <person name="Garlena R.A."/>
            <person name="Russell D.A."/>
            <person name="Pope W.H."/>
            <person name="Jacobs-Sera D."/>
            <person name="Hatfull G.F."/>
        </authorList>
    </citation>
    <scope>NUCLEOTIDE SEQUENCE [LARGE SCALE GENOMIC DNA]</scope>
</reference>
<dbReference type="GeneID" id="77930707"/>
<evidence type="ECO:0000313" key="2">
    <source>
        <dbReference type="Proteomes" id="UP000326737"/>
    </source>
</evidence>
<name>A0A5P8DCH8_9CAUD</name>